<dbReference type="Proteomes" id="UP000198779">
    <property type="component" value="Unassembled WGS sequence"/>
</dbReference>
<dbReference type="STRING" id="645274.SAMN04487901_10865"/>
<keyword evidence="6" id="KW-0808">Transferase</keyword>
<feature type="transmembrane region" description="Helical" evidence="12">
    <location>
        <begin position="302"/>
        <end position="325"/>
    </location>
</feature>
<organism evidence="14 15">
    <name type="scientific">Prevotella communis</name>
    <dbReference type="NCBI Taxonomy" id="2913614"/>
    <lineage>
        <taxon>Bacteria</taxon>
        <taxon>Pseudomonadati</taxon>
        <taxon>Bacteroidota</taxon>
        <taxon>Bacteroidia</taxon>
        <taxon>Bacteroidales</taxon>
        <taxon>Prevotellaceae</taxon>
        <taxon>Prevotella</taxon>
    </lineage>
</organism>
<proteinExistence type="predicted"/>
<comment type="subcellular location">
    <subcellularLocation>
        <location evidence="2">Cell membrane</location>
        <topology evidence="2">Multi-pass membrane protein</topology>
    </subcellularLocation>
</comment>
<keyword evidence="9 12" id="KW-1133">Transmembrane helix</keyword>
<dbReference type="EMBL" id="FNCQ01000008">
    <property type="protein sequence ID" value="SDG72391.1"/>
    <property type="molecule type" value="Genomic_DNA"/>
</dbReference>
<evidence type="ECO:0000256" key="6">
    <source>
        <dbReference type="ARBA" id="ARBA00022679"/>
    </source>
</evidence>
<feature type="domain" description="HAMP" evidence="13">
    <location>
        <begin position="326"/>
        <end position="379"/>
    </location>
</feature>
<keyword evidence="10 12" id="KW-0472">Membrane</keyword>
<evidence type="ECO:0000256" key="3">
    <source>
        <dbReference type="ARBA" id="ARBA00012438"/>
    </source>
</evidence>
<keyword evidence="5" id="KW-0597">Phosphoprotein</keyword>
<keyword evidence="11" id="KW-0175">Coiled coil</keyword>
<evidence type="ECO:0000256" key="7">
    <source>
        <dbReference type="ARBA" id="ARBA00022692"/>
    </source>
</evidence>
<evidence type="ECO:0000259" key="13">
    <source>
        <dbReference type="PROSITE" id="PS50885"/>
    </source>
</evidence>
<evidence type="ECO:0000256" key="10">
    <source>
        <dbReference type="ARBA" id="ARBA00023136"/>
    </source>
</evidence>
<evidence type="ECO:0000256" key="12">
    <source>
        <dbReference type="SAM" id="Phobius"/>
    </source>
</evidence>
<dbReference type="Gene3D" id="3.30.450.20">
    <property type="entry name" value="PAS domain"/>
    <property type="match status" value="2"/>
</dbReference>
<evidence type="ECO:0000256" key="8">
    <source>
        <dbReference type="ARBA" id="ARBA00022777"/>
    </source>
</evidence>
<dbReference type="EC" id="2.7.13.3" evidence="3"/>
<dbReference type="Gene3D" id="1.10.8.500">
    <property type="entry name" value="HAMP domain in histidine kinase"/>
    <property type="match status" value="1"/>
</dbReference>
<dbReference type="Pfam" id="PF00672">
    <property type="entry name" value="HAMP"/>
    <property type="match status" value="1"/>
</dbReference>
<reference evidence="15" key="1">
    <citation type="submission" date="2016-10" db="EMBL/GenBank/DDBJ databases">
        <authorList>
            <person name="Varghese N."/>
            <person name="Submissions S."/>
        </authorList>
    </citation>
    <scope>NUCLEOTIDE SEQUENCE [LARGE SCALE GENOMIC DNA]</scope>
    <source>
        <strain evidence="15">BP1-148</strain>
    </source>
</reference>
<dbReference type="PROSITE" id="PS50885">
    <property type="entry name" value="HAMP"/>
    <property type="match status" value="1"/>
</dbReference>
<dbReference type="InterPro" id="IPR050398">
    <property type="entry name" value="HssS/ArlS-like"/>
</dbReference>
<evidence type="ECO:0000256" key="2">
    <source>
        <dbReference type="ARBA" id="ARBA00004651"/>
    </source>
</evidence>
<keyword evidence="8" id="KW-0418">Kinase</keyword>
<dbReference type="SMART" id="SM00304">
    <property type="entry name" value="HAMP"/>
    <property type="match status" value="1"/>
</dbReference>
<dbReference type="CDD" id="cd12913">
    <property type="entry name" value="PDC1_MCP_like"/>
    <property type="match status" value="1"/>
</dbReference>
<dbReference type="CDD" id="cd06225">
    <property type="entry name" value="HAMP"/>
    <property type="match status" value="1"/>
</dbReference>
<dbReference type="GO" id="GO:0005886">
    <property type="term" value="C:plasma membrane"/>
    <property type="evidence" value="ECO:0007669"/>
    <property type="project" value="UniProtKB-SubCell"/>
</dbReference>
<comment type="catalytic activity">
    <reaction evidence="1">
        <text>ATP + protein L-histidine = ADP + protein N-phospho-L-histidine.</text>
        <dbReference type="EC" id="2.7.13.3"/>
    </reaction>
</comment>
<evidence type="ECO:0000256" key="9">
    <source>
        <dbReference type="ARBA" id="ARBA00022989"/>
    </source>
</evidence>
<sequence>MIVLAMSILLLASMVCMLYFSRKAVKEEATLNAQQTLDGTISRIDNVLLSAEQTAGNFYFMMLPHLNQPEQMYKFSRELVESNPFIIGCAIAFEPGFYEEGKEFMAYYHRTDEYDPTLVRSETFGYSRYTQQAWYKQPIQTGKSGWMNPMSDVEGVTEPIVTFGIPIHQSGSEKPIGVMGIDVSLKLLSDVVLASKPSLHSYSILFDGDGTYIVHPDTSKLFHQTIFTQEEYKTEDGLKEAADAMLRGESGYRPFMKNGAKQFIFYKPFTRLAVKGRSMETLNWHVGIVYPKEDVYGEYDNLLYYVFALAIVGLILMYILCHVIIRYMLHPLKLLTTSAQRIAEGKFDERIPASHHSNEIGHLQDNFRAMQQSLAVNIGEMEQQKVTLQKRADELKKAYNDIKKADRMKTAFLHNMTNQMITPAAQIDKDVSTMFASTTSTDGILTLTEDVQKNGEAITKLLNDLINMSEEEMRKEDSYENED</sequence>
<dbReference type="AlphaFoldDB" id="A0A1G7WK68"/>
<dbReference type="PANTHER" id="PTHR45528:SF10">
    <property type="entry name" value="METHYL-ACCEPTING CHEMOTAXIS PROTEIN"/>
    <property type="match status" value="1"/>
</dbReference>
<evidence type="ECO:0000256" key="1">
    <source>
        <dbReference type="ARBA" id="ARBA00000085"/>
    </source>
</evidence>
<evidence type="ECO:0000256" key="5">
    <source>
        <dbReference type="ARBA" id="ARBA00022553"/>
    </source>
</evidence>
<evidence type="ECO:0000256" key="11">
    <source>
        <dbReference type="SAM" id="Coils"/>
    </source>
</evidence>
<accession>A0A1G7WK68</accession>
<dbReference type="Gene3D" id="1.10.287.130">
    <property type="match status" value="1"/>
</dbReference>
<dbReference type="GO" id="GO:0000155">
    <property type="term" value="F:phosphorelay sensor kinase activity"/>
    <property type="evidence" value="ECO:0007669"/>
    <property type="project" value="TreeGrafter"/>
</dbReference>
<dbReference type="InterPro" id="IPR033479">
    <property type="entry name" value="dCache_1"/>
</dbReference>
<gene>
    <name evidence="14" type="ORF">SAMN04487901_10865</name>
</gene>
<keyword evidence="15" id="KW-1185">Reference proteome</keyword>
<evidence type="ECO:0000256" key="4">
    <source>
        <dbReference type="ARBA" id="ARBA00022475"/>
    </source>
</evidence>
<evidence type="ECO:0000313" key="14">
    <source>
        <dbReference type="EMBL" id="SDG72391.1"/>
    </source>
</evidence>
<feature type="coiled-coil region" evidence="11">
    <location>
        <begin position="378"/>
        <end position="405"/>
    </location>
</feature>
<dbReference type="InterPro" id="IPR003660">
    <property type="entry name" value="HAMP_dom"/>
</dbReference>
<protein>
    <recommendedName>
        <fullName evidence="3">histidine kinase</fullName>
        <ecNumber evidence="3">2.7.13.3</ecNumber>
    </recommendedName>
</protein>
<evidence type="ECO:0000313" key="15">
    <source>
        <dbReference type="Proteomes" id="UP000198779"/>
    </source>
</evidence>
<dbReference type="SUPFAM" id="SSF158472">
    <property type="entry name" value="HAMP domain-like"/>
    <property type="match status" value="1"/>
</dbReference>
<dbReference type="CDD" id="cd12912">
    <property type="entry name" value="PDC2_MCP_like"/>
    <property type="match status" value="1"/>
</dbReference>
<keyword evidence="7 12" id="KW-0812">Transmembrane</keyword>
<name>A0A1G7WK68_9BACT</name>
<dbReference type="Pfam" id="PF02743">
    <property type="entry name" value="dCache_1"/>
    <property type="match status" value="1"/>
</dbReference>
<keyword evidence="4" id="KW-1003">Cell membrane</keyword>
<dbReference type="PANTHER" id="PTHR45528">
    <property type="entry name" value="SENSOR HISTIDINE KINASE CPXA"/>
    <property type="match status" value="1"/>
</dbReference>